<evidence type="ECO:0000256" key="1">
    <source>
        <dbReference type="SAM" id="MobiDB-lite"/>
    </source>
</evidence>
<dbReference type="OrthoDB" id="4323916at2759"/>
<protein>
    <submittedName>
        <fullName evidence="2">Uncharacterized protein</fullName>
    </submittedName>
</protein>
<dbReference type="Proteomes" id="UP000042958">
    <property type="component" value="Unassembled WGS sequence"/>
</dbReference>
<feature type="region of interest" description="Disordered" evidence="1">
    <location>
        <begin position="1"/>
        <end position="29"/>
    </location>
</feature>
<sequence length="177" mass="20147">MASTTQKPESEMAEAQHGLPYAPPDNDDLFSFHSEQSAAEWMALNLPQHNSTQALHDTFQPLIQEFGELSRDDPQRAQHMTETLRPYSALWESYAAKGAHILHLEKENEIIRASNTQLCQRLDIMEHRQANQEALLDCYAKIFLKVREEVVHVLSEGESNPIDPTLGTIENPTDEIR</sequence>
<evidence type="ECO:0000313" key="3">
    <source>
        <dbReference type="Proteomes" id="UP000042958"/>
    </source>
</evidence>
<reference evidence="3" key="1">
    <citation type="journal article" date="2015" name="Genome Announc.">
        <title>Draft genome sequence of the fungus Penicillium brasilianum MG11.</title>
        <authorList>
            <person name="Horn F."/>
            <person name="Linde J."/>
            <person name="Mattern D.J."/>
            <person name="Walther G."/>
            <person name="Guthke R."/>
            <person name="Brakhage A.A."/>
            <person name="Valiante V."/>
        </authorList>
    </citation>
    <scope>NUCLEOTIDE SEQUENCE [LARGE SCALE GENOMIC DNA]</scope>
    <source>
        <strain evidence="3">MG11</strain>
    </source>
</reference>
<proteinExistence type="predicted"/>
<evidence type="ECO:0000313" key="2">
    <source>
        <dbReference type="EMBL" id="CEJ62901.1"/>
    </source>
</evidence>
<accession>A0A0F7U3N2</accession>
<name>A0A0F7U3N2_PENBI</name>
<dbReference type="AlphaFoldDB" id="A0A0F7U3N2"/>
<organism evidence="2 3">
    <name type="scientific">Penicillium brasilianum</name>
    <dbReference type="NCBI Taxonomy" id="104259"/>
    <lineage>
        <taxon>Eukaryota</taxon>
        <taxon>Fungi</taxon>
        <taxon>Dikarya</taxon>
        <taxon>Ascomycota</taxon>
        <taxon>Pezizomycotina</taxon>
        <taxon>Eurotiomycetes</taxon>
        <taxon>Eurotiomycetidae</taxon>
        <taxon>Eurotiales</taxon>
        <taxon>Aspergillaceae</taxon>
        <taxon>Penicillium</taxon>
    </lineage>
</organism>
<dbReference type="EMBL" id="CDHK01000029">
    <property type="protein sequence ID" value="CEJ62901.1"/>
    <property type="molecule type" value="Genomic_DNA"/>
</dbReference>
<keyword evidence="3" id="KW-1185">Reference proteome</keyword>
<gene>
    <name evidence="2" type="ORF">PMG11_11386</name>
</gene>